<dbReference type="SMART" id="SM00388">
    <property type="entry name" value="HisKA"/>
    <property type="match status" value="1"/>
</dbReference>
<gene>
    <name evidence="15" type="ORF">ADIMK_1178</name>
</gene>
<keyword evidence="3 11" id="KW-0597">Phosphoprotein</keyword>
<evidence type="ECO:0000256" key="4">
    <source>
        <dbReference type="ARBA" id="ARBA00022679"/>
    </source>
</evidence>
<sequence length="594" mass="65481">MDRTIWFMAAISALFLAATLVAFAILVQRQQVLLGSVHEDTLWAAYQIDRETQKLSHELKLLQITPNSASQLEEVLLRFDVLYSRVDLLQRGQLKTLFYVKDDIAQLVDRFVANVDAIDSLLPELETLSPTALAKANEFSGKLEPIAEELLLKMLQQRAENKTDGRNETLQLLQVLAALVGLMLLSTLSIIIIVFKRHAEAENQRHHAEALAGELKIVAEQAQAANRAKSEFLAMMSHEIRTPMNGITGMISLLEQTPLDEEQKGFAHTVRQSADALLTILNDVLDISKMEAGRLELSNSDFDLRHLAQDVIALLQPRRDEKPITLELDVAPYIAQRYAGDPVRIRQILINLVGNAIKFTEQGRVTLAISGSDDGIRFDITDTGIGISDAAQEKLFGMFIQADASTSRRFGGTGLGLAICKRLVELMGGEIQFSSKVNEGSHFWFVLPLQPVFRGATEQTPEPTAQQSGEIQSELNILVAEDNKVNQAVIKGLLSRSGHRVSIAENGRQAVDMASEGGYDLILMDVQMPEMDGLEATRLLRADDRTLALPIIGLTANAMASDRIECLEAGMNDFLSKPVDIDKVKAAIARTLCP</sequence>
<keyword evidence="5" id="KW-0547">Nucleotide-binding</keyword>
<evidence type="ECO:0000256" key="5">
    <source>
        <dbReference type="ARBA" id="ARBA00022741"/>
    </source>
</evidence>
<evidence type="ECO:0000313" key="16">
    <source>
        <dbReference type="Proteomes" id="UP000028252"/>
    </source>
</evidence>
<accession>A0A081G1S0</accession>
<dbReference type="PANTHER" id="PTHR45339">
    <property type="entry name" value="HYBRID SIGNAL TRANSDUCTION HISTIDINE KINASE J"/>
    <property type="match status" value="1"/>
</dbReference>
<evidence type="ECO:0000256" key="3">
    <source>
        <dbReference type="ARBA" id="ARBA00022553"/>
    </source>
</evidence>
<dbReference type="InterPro" id="IPR003661">
    <property type="entry name" value="HisK_dim/P_dom"/>
</dbReference>
<dbReference type="Proteomes" id="UP000028252">
    <property type="component" value="Unassembled WGS sequence"/>
</dbReference>
<feature type="modified residue" description="4-aspartylphosphate" evidence="11">
    <location>
        <position position="525"/>
    </location>
</feature>
<comment type="catalytic activity">
    <reaction evidence="1">
        <text>ATP + protein L-histidine = ADP + protein N-phospho-L-histidine.</text>
        <dbReference type="EC" id="2.7.13.3"/>
    </reaction>
</comment>
<dbReference type="SUPFAM" id="SSF47384">
    <property type="entry name" value="Homodimeric domain of signal transducing histidine kinase"/>
    <property type="match status" value="1"/>
</dbReference>
<dbReference type="SUPFAM" id="SSF55874">
    <property type="entry name" value="ATPase domain of HSP90 chaperone/DNA topoisomerase II/histidine kinase"/>
    <property type="match status" value="1"/>
</dbReference>
<dbReference type="GO" id="GO:0005524">
    <property type="term" value="F:ATP binding"/>
    <property type="evidence" value="ECO:0007669"/>
    <property type="project" value="UniProtKB-KW"/>
</dbReference>
<dbReference type="InterPro" id="IPR001789">
    <property type="entry name" value="Sig_transdc_resp-reg_receiver"/>
</dbReference>
<dbReference type="AlphaFoldDB" id="A0A081G1S0"/>
<dbReference type="InterPro" id="IPR005467">
    <property type="entry name" value="His_kinase_dom"/>
</dbReference>
<dbReference type="Gene3D" id="3.40.50.2300">
    <property type="match status" value="1"/>
</dbReference>
<keyword evidence="12" id="KW-0472">Membrane</keyword>
<evidence type="ECO:0000256" key="6">
    <source>
        <dbReference type="ARBA" id="ARBA00022777"/>
    </source>
</evidence>
<protein>
    <recommendedName>
        <fullName evidence="10">Sensory/regulatory protein RpfC</fullName>
        <ecNumber evidence="2">2.7.13.3</ecNumber>
    </recommendedName>
</protein>
<keyword evidence="16" id="KW-1185">Reference proteome</keyword>
<name>A0A081G1S0_9GAMM</name>
<keyword evidence="8" id="KW-0902">Two-component regulatory system</keyword>
<dbReference type="InterPro" id="IPR036097">
    <property type="entry name" value="HisK_dim/P_sf"/>
</dbReference>
<dbReference type="SUPFAM" id="SSF52172">
    <property type="entry name" value="CheY-like"/>
    <property type="match status" value="1"/>
</dbReference>
<comment type="subunit">
    <text evidence="9">At low DSF concentrations, interacts with RpfF.</text>
</comment>
<dbReference type="PANTHER" id="PTHR45339:SF1">
    <property type="entry name" value="HYBRID SIGNAL TRANSDUCTION HISTIDINE KINASE J"/>
    <property type="match status" value="1"/>
</dbReference>
<dbReference type="PATRIC" id="fig|1232683.4.peg.1168"/>
<dbReference type="SMART" id="SM00387">
    <property type="entry name" value="HATPase_c"/>
    <property type="match status" value="1"/>
</dbReference>
<dbReference type="InterPro" id="IPR011006">
    <property type="entry name" value="CheY-like_superfamily"/>
</dbReference>
<dbReference type="EMBL" id="JMQN01000015">
    <property type="protein sequence ID" value="KEA64725.1"/>
    <property type="molecule type" value="Genomic_DNA"/>
</dbReference>
<evidence type="ECO:0000256" key="11">
    <source>
        <dbReference type="PROSITE-ProRule" id="PRU00169"/>
    </source>
</evidence>
<evidence type="ECO:0000313" key="15">
    <source>
        <dbReference type="EMBL" id="KEA64725.1"/>
    </source>
</evidence>
<dbReference type="Pfam" id="PF02518">
    <property type="entry name" value="HATPase_c"/>
    <property type="match status" value="1"/>
</dbReference>
<dbReference type="FunFam" id="1.10.287.130:FF:000002">
    <property type="entry name" value="Two-component osmosensing histidine kinase"/>
    <property type="match status" value="1"/>
</dbReference>
<dbReference type="GO" id="GO:0000155">
    <property type="term" value="F:phosphorelay sensor kinase activity"/>
    <property type="evidence" value="ECO:0007669"/>
    <property type="project" value="InterPro"/>
</dbReference>
<dbReference type="Pfam" id="PF00072">
    <property type="entry name" value="Response_reg"/>
    <property type="match status" value="1"/>
</dbReference>
<dbReference type="STRING" id="1232683.ADIMK_1178"/>
<dbReference type="PROSITE" id="PS50109">
    <property type="entry name" value="HIS_KIN"/>
    <property type="match status" value="1"/>
</dbReference>
<dbReference type="FunFam" id="3.30.565.10:FF:000010">
    <property type="entry name" value="Sensor histidine kinase RcsC"/>
    <property type="match status" value="1"/>
</dbReference>
<dbReference type="InterPro" id="IPR004358">
    <property type="entry name" value="Sig_transdc_His_kin-like_C"/>
</dbReference>
<keyword evidence="12" id="KW-0812">Transmembrane</keyword>
<evidence type="ECO:0000259" key="14">
    <source>
        <dbReference type="PROSITE" id="PS50110"/>
    </source>
</evidence>
<dbReference type="eggNOG" id="COG0642">
    <property type="taxonomic scope" value="Bacteria"/>
</dbReference>
<dbReference type="InterPro" id="IPR036890">
    <property type="entry name" value="HATPase_C_sf"/>
</dbReference>
<reference evidence="15 16" key="1">
    <citation type="submission" date="2014-04" db="EMBL/GenBank/DDBJ databases">
        <title>Marinobacterium kochiensis sp. nov., isolated from sediment sample collected from Kochi backwaters in Kerala, India.</title>
        <authorList>
            <person name="Singh A."/>
            <person name="Pinnaka A.K."/>
        </authorList>
    </citation>
    <scope>NUCLEOTIDE SEQUENCE [LARGE SCALE GENOMIC DNA]</scope>
    <source>
        <strain evidence="15 16">AK27</strain>
    </source>
</reference>
<evidence type="ECO:0000256" key="8">
    <source>
        <dbReference type="ARBA" id="ARBA00023012"/>
    </source>
</evidence>
<dbReference type="Gene3D" id="3.30.565.10">
    <property type="entry name" value="Histidine kinase-like ATPase, C-terminal domain"/>
    <property type="match status" value="1"/>
</dbReference>
<evidence type="ECO:0000259" key="13">
    <source>
        <dbReference type="PROSITE" id="PS50109"/>
    </source>
</evidence>
<feature type="domain" description="Response regulatory" evidence="14">
    <location>
        <begin position="476"/>
        <end position="592"/>
    </location>
</feature>
<dbReference type="PROSITE" id="PS50110">
    <property type="entry name" value="RESPONSE_REGULATORY"/>
    <property type="match status" value="1"/>
</dbReference>
<evidence type="ECO:0000256" key="9">
    <source>
        <dbReference type="ARBA" id="ARBA00064003"/>
    </source>
</evidence>
<dbReference type="CDD" id="cd16922">
    <property type="entry name" value="HATPase_EvgS-ArcB-TorS-like"/>
    <property type="match status" value="1"/>
</dbReference>
<dbReference type="SMART" id="SM00448">
    <property type="entry name" value="REC"/>
    <property type="match status" value="1"/>
</dbReference>
<evidence type="ECO:0000256" key="12">
    <source>
        <dbReference type="SAM" id="Phobius"/>
    </source>
</evidence>
<evidence type="ECO:0000256" key="10">
    <source>
        <dbReference type="ARBA" id="ARBA00068150"/>
    </source>
</evidence>
<dbReference type="Gene3D" id="1.10.287.130">
    <property type="match status" value="1"/>
</dbReference>
<dbReference type="CDD" id="cd17546">
    <property type="entry name" value="REC_hyHK_CKI1_RcsC-like"/>
    <property type="match status" value="1"/>
</dbReference>
<dbReference type="Pfam" id="PF00512">
    <property type="entry name" value="HisKA"/>
    <property type="match status" value="1"/>
</dbReference>
<dbReference type="PRINTS" id="PR00344">
    <property type="entry name" value="BCTRLSENSOR"/>
</dbReference>
<keyword evidence="12" id="KW-1133">Transmembrane helix</keyword>
<comment type="caution">
    <text evidence="15">The sequence shown here is derived from an EMBL/GenBank/DDBJ whole genome shotgun (WGS) entry which is preliminary data.</text>
</comment>
<evidence type="ECO:0000256" key="2">
    <source>
        <dbReference type="ARBA" id="ARBA00012438"/>
    </source>
</evidence>
<dbReference type="RefSeq" id="WP_036184891.1">
    <property type="nucleotide sequence ID" value="NZ_JMQN01000015.1"/>
</dbReference>
<dbReference type="InterPro" id="IPR003594">
    <property type="entry name" value="HATPase_dom"/>
</dbReference>
<proteinExistence type="predicted"/>
<feature type="domain" description="Histidine kinase" evidence="13">
    <location>
        <begin position="235"/>
        <end position="451"/>
    </location>
</feature>
<keyword evidence="4" id="KW-0808">Transferase</keyword>
<keyword evidence="6 15" id="KW-0418">Kinase</keyword>
<evidence type="ECO:0000256" key="7">
    <source>
        <dbReference type="ARBA" id="ARBA00022840"/>
    </source>
</evidence>
<keyword evidence="7" id="KW-0067">ATP-binding</keyword>
<organism evidence="15 16">
    <name type="scientific">Marinobacterium lacunae</name>
    <dbReference type="NCBI Taxonomy" id="1232683"/>
    <lineage>
        <taxon>Bacteria</taxon>
        <taxon>Pseudomonadati</taxon>
        <taxon>Pseudomonadota</taxon>
        <taxon>Gammaproteobacteria</taxon>
        <taxon>Oceanospirillales</taxon>
        <taxon>Oceanospirillaceae</taxon>
        <taxon>Marinobacterium</taxon>
    </lineage>
</organism>
<dbReference type="EC" id="2.7.13.3" evidence="2"/>
<evidence type="ECO:0000256" key="1">
    <source>
        <dbReference type="ARBA" id="ARBA00000085"/>
    </source>
</evidence>
<feature type="transmembrane region" description="Helical" evidence="12">
    <location>
        <begin position="172"/>
        <end position="195"/>
    </location>
</feature>
<dbReference type="CDD" id="cd00082">
    <property type="entry name" value="HisKA"/>
    <property type="match status" value="1"/>
</dbReference>